<dbReference type="InterPro" id="IPR011330">
    <property type="entry name" value="Glyco_hydro/deAcase_b/a-brl"/>
</dbReference>
<organism evidence="5 6">
    <name type="scientific">Sulfurimonas autotrophica (strain ATCC BAA-671 / DSM 16294 / JCM 11897 / OK10)</name>
    <dbReference type="NCBI Taxonomy" id="563040"/>
    <lineage>
        <taxon>Bacteria</taxon>
        <taxon>Pseudomonadati</taxon>
        <taxon>Campylobacterota</taxon>
        <taxon>Epsilonproteobacteria</taxon>
        <taxon>Campylobacterales</taxon>
        <taxon>Sulfurimonadaceae</taxon>
        <taxon>Sulfurimonas</taxon>
    </lineage>
</organism>
<evidence type="ECO:0000256" key="2">
    <source>
        <dbReference type="ARBA" id="ARBA00023277"/>
    </source>
</evidence>
<dbReference type="KEGG" id="sua:Saut_0473"/>
<dbReference type="PANTHER" id="PTHR36306:SF1">
    <property type="entry name" value="ALPHA-AMYLASE-RELATED"/>
    <property type="match status" value="1"/>
</dbReference>
<keyword evidence="2 3" id="KW-0119">Carbohydrate metabolism</keyword>
<proteinExistence type="inferred from homology"/>
<dbReference type="PANTHER" id="PTHR36306">
    <property type="entry name" value="ALPHA-AMYLASE-RELATED-RELATED"/>
    <property type="match status" value="1"/>
</dbReference>
<dbReference type="GO" id="GO:0005975">
    <property type="term" value="P:carbohydrate metabolic process"/>
    <property type="evidence" value="ECO:0007669"/>
    <property type="project" value="InterPro"/>
</dbReference>
<evidence type="ECO:0000256" key="1">
    <source>
        <dbReference type="ARBA" id="ARBA00006821"/>
    </source>
</evidence>
<dbReference type="Gene3D" id="3.20.110.10">
    <property type="entry name" value="Glycoside hydrolase 38, N terminal domain"/>
    <property type="match status" value="1"/>
</dbReference>
<dbReference type="eggNOG" id="COG1449">
    <property type="taxonomic scope" value="Bacteria"/>
</dbReference>
<feature type="domain" description="Glycoside hydrolase family 57 N-terminal" evidence="4">
    <location>
        <begin position="4"/>
        <end position="400"/>
    </location>
</feature>
<name>E0UP58_SULAO</name>
<dbReference type="InterPro" id="IPR052046">
    <property type="entry name" value="GH57_Enzymes"/>
</dbReference>
<dbReference type="AlphaFoldDB" id="E0UP58"/>
<dbReference type="HOGENOM" id="CLU_005603_1_0_7"/>
<gene>
    <name evidence="5" type="ordered locus">Saut_0473</name>
</gene>
<dbReference type="CDD" id="cd10796">
    <property type="entry name" value="GH57N_APU"/>
    <property type="match status" value="1"/>
</dbReference>
<reference evidence="6" key="1">
    <citation type="journal article" date="2010" name="Stand. Genomic Sci.">
        <title>Complete genome sequence of Sulfurimonas autotrophica type strain (OK10).</title>
        <authorList>
            <person name="Sikorski J."/>
            <person name="Munk C."/>
            <person name="Lapidus A."/>
            <person name="Djao O."/>
            <person name="Lucas S."/>
            <person name="Glavina Del Rio T."/>
            <person name="Nolan M."/>
            <person name="Tice H."/>
            <person name="Han C."/>
            <person name="Cheng J."/>
            <person name="Tapia R."/>
            <person name="Goodwin L."/>
            <person name="Pitluck S."/>
            <person name="Liolios K."/>
            <person name="Ivanova N."/>
            <person name="Mavromatis K."/>
            <person name="Mikhailova N."/>
            <person name="Pati A."/>
            <person name="Sims D."/>
            <person name="Meincke L."/>
            <person name="Brettin T."/>
            <person name="Detter J."/>
            <person name="Chen A."/>
            <person name="Palaniappan K."/>
            <person name="Land M."/>
            <person name="Hauser L."/>
            <person name="Chang Y."/>
            <person name="Jeffries C."/>
            <person name="Rohde M."/>
            <person name="Lang E."/>
            <person name="Spring S."/>
            <person name="Goker M."/>
            <person name="Woyke T."/>
            <person name="Bristow J."/>
            <person name="Eisen J."/>
            <person name="Markowitz V."/>
            <person name="Hugenholtz P."/>
            <person name="Kyrpides N."/>
            <person name="Klenk H."/>
        </authorList>
    </citation>
    <scope>NUCLEOTIDE SEQUENCE [LARGE SCALE GENOMIC DNA]</scope>
    <source>
        <strain evidence="6">ATCC BAA-671 / DSM 16294 / JCM 11897 / OK10</strain>
    </source>
</reference>
<accession>E0UP58</accession>
<dbReference type="SUPFAM" id="SSF88713">
    <property type="entry name" value="Glycoside hydrolase/deacetylase"/>
    <property type="match status" value="1"/>
</dbReference>
<evidence type="ECO:0000259" key="4">
    <source>
        <dbReference type="Pfam" id="PF03065"/>
    </source>
</evidence>
<dbReference type="GO" id="GO:0016787">
    <property type="term" value="F:hydrolase activity"/>
    <property type="evidence" value="ECO:0007669"/>
    <property type="project" value="UniProtKB-KW"/>
</dbReference>
<keyword evidence="5" id="KW-0378">Hydrolase</keyword>
<evidence type="ECO:0000256" key="3">
    <source>
        <dbReference type="RuleBase" id="RU361196"/>
    </source>
</evidence>
<dbReference type="Proteomes" id="UP000007803">
    <property type="component" value="Chromosome"/>
</dbReference>
<keyword evidence="6" id="KW-1185">Reference proteome</keyword>
<comment type="similarity">
    <text evidence="1 3">Belongs to the glycosyl hydrolase 57 family.</text>
</comment>
<dbReference type="OrthoDB" id="9759321at2"/>
<dbReference type="CAZy" id="GH57">
    <property type="family name" value="Glycoside Hydrolase Family 57"/>
</dbReference>
<dbReference type="RefSeq" id="WP_013326278.1">
    <property type="nucleotide sequence ID" value="NC_014506.1"/>
</dbReference>
<evidence type="ECO:0000313" key="6">
    <source>
        <dbReference type="Proteomes" id="UP000007803"/>
    </source>
</evidence>
<dbReference type="EMBL" id="CP002205">
    <property type="protein sequence ID" value="ADN08522.1"/>
    <property type="molecule type" value="Genomic_DNA"/>
</dbReference>
<dbReference type="Pfam" id="PF03065">
    <property type="entry name" value="Glyco_hydro_57"/>
    <property type="match status" value="1"/>
</dbReference>
<evidence type="ECO:0000313" key="5">
    <source>
        <dbReference type="EMBL" id="ADN08522.1"/>
    </source>
</evidence>
<sequence>MNLSFMWHMHQPDYRNEDGIMQMPWVFLHAIKDYYDMPWMLSRYKNIQATFNITSPLIEQLKLYYKNPEQSDKFILLWLQNPSSLKTQERQWLVKICKSSQFDTMVKGLPRYEELYKKDSFSDDEVLDLEILFILSWCGMYLKENNLHVKSLINKEKNYTDEDKKVLLNELSKFIGGIWKFYKELYNEKRITISTTPFYHPILPLLLDMQNAKRANAHTQIPQNYEKLEEDALLHIQKAKDLFSDTFGYTTDVFWPAEGAVDEKSVKLLKSLGVNFIATDEEILYKSLNSKSKKLIYAPYNYNNMLIGFRDHTLSDLIGFEYRYKKAEDAAQNFMSQLQSIKSINDNATVFVILDGENAWEFYKNNGFDFFEALYSALEKASWCKTLTMDEVKDLPFRELINLAPGSWINGSFDTWVGEYEKTRAWELLFLTKKDYEHHKESLSDDIKAKITDNFLGAECSDWFWWYGSDHYTNFSLEFDAIFRRHLINIYNLIGISVPNDLFIPIGKNQSSTKFWIKPQSKITPKIDGKRDSFFEWMGCGVIDESKLFSTMHANTQPVKKIYYGQDDNKLYFAFEGDIKKLCKKGIINIIIDPLELSSTISFNQKKVFLQNIEIKLACKEWLEISLDKTQIKQKKIWLRFEIADSSGSLQTLPSFGELEIDLQDDYSKNWFI</sequence>
<dbReference type="InterPro" id="IPR027291">
    <property type="entry name" value="Glyco_hydro_38_N_sf"/>
</dbReference>
<dbReference type="STRING" id="563040.Saut_0473"/>
<protein>
    <submittedName>
        <fullName evidence="5">Glycoside hydrolase family 57</fullName>
    </submittedName>
</protein>
<dbReference type="InterPro" id="IPR004300">
    <property type="entry name" value="Glyco_hydro_57_N"/>
</dbReference>